<feature type="transmembrane region" description="Helical" evidence="5">
    <location>
        <begin position="159"/>
        <end position="181"/>
    </location>
</feature>
<dbReference type="GO" id="GO:0033281">
    <property type="term" value="C:TAT protein transport complex"/>
    <property type="evidence" value="ECO:0007669"/>
    <property type="project" value="UniProtKB-UniRule"/>
</dbReference>
<comment type="subunit">
    <text evidence="5">Forms a complex with TatA.</text>
</comment>
<gene>
    <name evidence="5" type="primary">tatC</name>
    <name evidence="6" type="ORF">HNR45_000757</name>
</gene>
<keyword evidence="4 5" id="KW-0472">Membrane</keyword>
<dbReference type="AlphaFoldDB" id="A0A841QYN7"/>
<evidence type="ECO:0000313" key="7">
    <source>
        <dbReference type="Proteomes" id="UP000591941"/>
    </source>
</evidence>
<keyword evidence="3 5" id="KW-1133">Transmembrane helix</keyword>
<dbReference type="GeneID" id="93486034"/>
<dbReference type="PANTHER" id="PTHR30371">
    <property type="entry name" value="SEC-INDEPENDENT PROTEIN TRANSLOCASE PROTEIN TATC"/>
    <property type="match status" value="1"/>
</dbReference>
<comment type="similarity">
    <text evidence="5">Belongs to the TatC family.</text>
</comment>
<evidence type="ECO:0000256" key="1">
    <source>
        <dbReference type="ARBA" id="ARBA00004141"/>
    </source>
</evidence>
<protein>
    <recommendedName>
        <fullName evidence="5">Sec-independent protein translocase protein TatC</fullName>
    </recommendedName>
</protein>
<dbReference type="EMBL" id="JACHHI010000003">
    <property type="protein sequence ID" value="MBB6477724.1"/>
    <property type="molecule type" value="Genomic_DNA"/>
</dbReference>
<keyword evidence="5" id="KW-0813">Transport</keyword>
<comment type="caution">
    <text evidence="6">The sequence shown here is derived from an EMBL/GenBank/DDBJ whole genome shotgun (WGS) entry which is preliminary data.</text>
</comment>
<keyword evidence="7" id="KW-1185">Reference proteome</keyword>
<evidence type="ECO:0000256" key="2">
    <source>
        <dbReference type="ARBA" id="ARBA00022692"/>
    </source>
</evidence>
<keyword evidence="5" id="KW-0653">Protein transport</keyword>
<evidence type="ECO:0000256" key="3">
    <source>
        <dbReference type="ARBA" id="ARBA00022989"/>
    </source>
</evidence>
<feature type="transmembrane region" description="Helical" evidence="5">
    <location>
        <begin position="32"/>
        <end position="58"/>
    </location>
</feature>
<sequence length="242" mass="26658">MKSATSAACFADPQEMTLIDHLGELRRRLIRAILAAVVGMAVSGCFIDFIVAFITAPAGQLYYLRPAEAFFIYVKVAMVAGIVFAAPVLFYEFWAFLVPAFTQKEHAILALLVPGSLLLFLAGTAFGFFVVLPQGLHFFLSFGDSTVQPLISMESYLDFALMLILPFGFVFNLPLVLLALAEMDVVSSAWLKAQRRFVILLAFIAAALITPTTDLVSQTLLAIPILLLYEISRLIIRYGLHK</sequence>
<dbReference type="Pfam" id="PF00902">
    <property type="entry name" value="TatC"/>
    <property type="match status" value="1"/>
</dbReference>
<keyword evidence="2 5" id="KW-0812">Transmembrane</keyword>
<dbReference type="GO" id="GO:0009977">
    <property type="term" value="F:proton motive force dependent protein transmembrane transporter activity"/>
    <property type="evidence" value="ECO:0007669"/>
    <property type="project" value="TreeGrafter"/>
</dbReference>
<feature type="transmembrane region" description="Helical" evidence="5">
    <location>
        <begin position="70"/>
        <end position="97"/>
    </location>
</feature>
<comment type="function">
    <text evidence="5">Part of the twin-arginine translocation (Tat) system that transports large folded proteins containing a characteristic twin-arginine motif in their signal peptide across membranes.</text>
</comment>
<dbReference type="InterPro" id="IPR002033">
    <property type="entry name" value="TatC"/>
</dbReference>
<name>A0A841QYN7_9FIRM</name>
<dbReference type="RefSeq" id="WP_200841493.1">
    <property type="nucleotide sequence ID" value="NZ_CABWNB010000002.1"/>
</dbReference>
<evidence type="ECO:0000313" key="6">
    <source>
        <dbReference type="EMBL" id="MBB6477724.1"/>
    </source>
</evidence>
<dbReference type="GO" id="GO:0043953">
    <property type="term" value="P:protein transport by the Tat complex"/>
    <property type="evidence" value="ECO:0007669"/>
    <property type="project" value="UniProtKB-UniRule"/>
</dbReference>
<dbReference type="GO" id="GO:0065002">
    <property type="term" value="P:intracellular protein transmembrane transport"/>
    <property type="evidence" value="ECO:0007669"/>
    <property type="project" value="TreeGrafter"/>
</dbReference>
<comment type="subcellular location">
    <subcellularLocation>
        <location evidence="5">Cell membrane</location>
        <topology evidence="5">Multi-pass membrane protein</topology>
    </subcellularLocation>
    <subcellularLocation>
        <location evidence="1">Membrane</location>
        <topology evidence="1">Multi-pass membrane protein</topology>
    </subcellularLocation>
</comment>
<dbReference type="Proteomes" id="UP000591941">
    <property type="component" value="Unassembled WGS sequence"/>
</dbReference>
<organism evidence="6 7">
    <name type="scientific">Negativicoccus succinicivorans</name>
    <dbReference type="NCBI Taxonomy" id="620903"/>
    <lineage>
        <taxon>Bacteria</taxon>
        <taxon>Bacillati</taxon>
        <taxon>Bacillota</taxon>
        <taxon>Negativicutes</taxon>
        <taxon>Veillonellales</taxon>
        <taxon>Veillonellaceae</taxon>
        <taxon>Negativicoccus</taxon>
    </lineage>
</organism>
<feature type="transmembrane region" description="Helical" evidence="5">
    <location>
        <begin position="193"/>
        <end position="209"/>
    </location>
</feature>
<evidence type="ECO:0000256" key="5">
    <source>
        <dbReference type="HAMAP-Rule" id="MF_00902"/>
    </source>
</evidence>
<keyword evidence="5" id="KW-0811">Translocation</keyword>
<feature type="transmembrane region" description="Helical" evidence="5">
    <location>
        <begin position="109"/>
        <end position="132"/>
    </location>
</feature>
<dbReference type="PANTHER" id="PTHR30371:SF0">
    <property type="entry name" value="SEC-INDEPENDENT PROTEIN TRANSLOCASE PROTEIN TATC, CHLOROPLASTIC-RELATED"/>
    <property type="match status" value="1"/>
</dbReference>
<proteinExistence type="inferred from homology"/>
<dbReference type="HAMAP" id="MF_00902">
    <property type="entry name" value="TatC"/>
    <property type="match status" value="1"/>
</dbReference>
<evidence type="ECO:0000256" key="4">
    <source>
        <dbReference type="ARBA" id="ARBA00023136"/>
    </source>
</evidence>
<feature type="transmembrane region" description="Helical" evidence="5">
    <location>
        <begin position="215"/>
        <end position="236"/>
    </location>
</feature>
<dbReference type="PRINTS" id="PR01840">
    <property type="entry name" value="TATCFAMILY"/>
</dbReference>
<accession>A0A841QYN7</accession>
<reference evidence="6 7" key="1">
    <citation type="submission" date="2020-08" db="EMBL/GenBank/DDBJ databases">
        <title>Genomic Encyclopedia of Type Strains, Phase IV (KMG-IV): sequencing the most valuable type-strain genomes for metagenomic binning, comparative biology and taxonomic classification.</title>
        <authorList>
            <person name="Goeker M."/>
        </authorList>
    </citation>
    <scope>NUCLEOTIDE SEQUENCE [LARGE SCALE GENOMIC DNA]</scope>
    <source>
        <strain evidence="6 7">DSM 21255</strain>
    </source>
</reference>
<keyword evidence="5" id="KW-1003">Cell membrane</keyword>
<dbReference type="NCBIfam" id="TIGR00945">
    <property type="entry name" value="tatC"/>
    <property type="match status" value="1"/>
</dbReference>